<dbReference type="Gene3D" id="1.20.120.450">
    <property type="entry name" value="dinb family like domain"/>
    <property type="match status" value="1"/>
</dbReference>
<dbReference type="InterPro" id="IPR017517">
    <property type="entry name" value="Maleyloyr_isom"/>
</dbReference>
<sequence>MRELACLFVRPRIDAAQSPLVCTDLWPIVHRERAALVADLKTLPDTSAWDLPSLCAGWTIRDTLAHMTATATTTPPGFVAGLAKARFSFSRFVQAGIARERGADAQETLSRFEAAIGSTSAPPGPKTSWLGEVIIHAEDIRRPLSIEHDYDAGALVAVADFYKNSNTLIGAKSRIADLSLHATEAAWSHGSGARVEGPLLALVLAMTGAQGLPRRPHRGRRGDLALSRLTLAATGGG</sequence>
<comment type="caution">
    <text evidence="2">The sequence shown here is derived from an EMBL/GenBank/DDBJ whole genome shotgun (WGS) entry which is preliminary data.</text>
</comment>
<dbReference type="Pfam" id="PF11716">
    <property type="entry name" value="MDMPI_N"/>
    <property type="match status" value="1"/>
</dbReference>
<proteinExistence type="predicted"/>
<reference evidence="3" key="1">
    <citation type="journal article" date="2019" name="Int. J. Syst. Evol. Microbiol.">
        <title>The Global Catalogue of Microorganisms (GCM) 10K type strain sequencing project: providing services to taxonomists for standard genome sequencing and annotation.</title>
        <authorList>
            <consortium name="The Broad Institute Genomics Platform"/>
            <consortium name="The Broad Institute Genome Sequencing Center for Infectious Disease"/>
            <person name="Wu L."/>
            <person name="Ma J."/>
        </authorList>
    </citation>
    <scope>NUCLEOTIDE SEQUENCE [LARGE SCALE GENOMIC DNA]</scope>
    <source>
        <strain evidence="3">JCM 15591</strain>
    </source>
</reference>
<dbReference type="GO" id="GO:0016853">
    <property type="term" value="F:isomerase activity"/>
    <property type="evidence" value="ECO:0007669"/>
    <property type="project" value="UniProtKB-KW"/>
</dbReference>
<protein>
    <submittedName>
        <fullName evidence="2">Maleylpyruvate isomerase family mycothiol-dependent enzyme</fullName>
    </submittedName>
</protein>
<evidence type="ECO:0000259" key="1">
    <source>
        <dbReference type="Pfam" id="PF11716"/>
    </source>
</evidence>
<keyword evidence="3" id="KW-1185">Reference proteome</keyword>
<feature type="domain" description="Mycothiol-dependent maleylpyruvate isomerase metal-binding" evidence="1">
    <location>
        <begin position="30"/>
        <end position="119"/>
    </location>
</feature>
<dbReference type="Proteomes" id="UP001501475">
    <property type="component" value="Unassembled WGS sequence"/>
</dbReference>
<dbReference type="EMBL" id="BAAAPN010000058">
    <property type="protein sequence ID" value="GAA1768607.1"/>
    <property type="molecule type" value="Genomic_DNA"/>
</dbReference>
<evidence type="ECO:0000313" key="2">
    <source>
        <dbReference type="EMBL" id="GAA1768607.1"/>
    </source>
</evidence>
<gene>
    <name evidence="2" type="ORF">GCM10009810_29000</name>
</gene>
<accession>A0ABP4X680</accession>
<organism evidence="2 3">
    <name type="scientific">Nostocoides vanveenii</name>
    <dbReference type="NCBI Taxonomy" id="330835"/>
    <lineage>
        <taxon>Bacteria</taxon>
        <taxon>Bacillati</taxon>
        <taxon>Actinomycetota</taxon>
        <taxon>Actinomycetes</taxon>
        <taxon>Micrococcales</taxon>
        <taxon>Intrasporangiaceae</taxon>
        <taxon>Nostocoides</taxon>
    </lineage>
</organism>
<dbReference type="SUPFAM" id="SSF109854">
    <property type="entry name" value="DinB/YfiT-like putative metalloenzymes"/>
    <property type="match status" value="1"/>
</dbReference>
<dbReference type="InterPro" id="IPR024344">
    <property type="entry name" value="MDMPI_metal-binding"/>
</dbReference>
<dbReference type="InterPro" id="IPR034660">
    <property type="entry name" value="DinB/YfiT-like"/>
</dbReference>
<name>A0ABP4X680_9MICO</name>
<dbReference type="NCBIfam" id="TIGR03083">
    <property type="entry name" value="maleylpyruvate isomerase family mycothiol-dependent enzyme"/>
    <property type="match status" value="1"/>
</dbReference>
<evidence type="ECO:0000313" key="3">
    <source>
        <dbReference type="Proteomes" id="UP001501475"/>
    </source>
</evidence>
<keyword evidence="2" id="KW-0413">Isomerase</keyword>